<dbReference type="Proteomes" id="UP001529514">
    <property type="component" value="Chromosome"/>
</dbReference>
<accession>A0ABN7C5L1</accession>
<evidence type="ECO:0000313" key="3">
    <source>
        <dbReference type="Proteomes" id="UP001529514"/>
    </source>
</evidence>
<dbReference type="EMBL" id="AP028978">
    <property type="protein sequence ID" value="BET97666.1"/>
    <property type="molecule type" value="Genomic_DNA"/>
</dbReference>
<sequence>MNKIADARRQVGATQFALAKKLKWSQSRIGNYESGIRKPDLDSCRKIVLALNELGGEFSLDDIFPPEERSIRRSLSTQSVEI</sequence>
<dbReference type="InterPro" id="IPR001387">
    <property type="entry name" value="Cro/C1-type_HTH"/>
</dbReference>
<evidence type="ECO:0000313" key="2">
    <source>
        <dbReference type="EMBL" id="BET97666.1"/>
    </source>
</evidence>
<dbReference type="InterPro" id="IPR010982">
    <property type="entry name" value="Lambda_DNA-bd_dom_sf"/>
</dbReference>
<dbReference type="Gene3D" id="1.10.260.40">
    <property type="entry name" value="lambda repressor-like DNA-binding domains"/>
    <property type="match status" value="1"/>
</dbReference>
<organism evidence="2 3">
    <name type="scientific">Xenorhabdus taiwanensis</name>
    <dbReference type="NCBI Taxonomy" id="3085177"/>
    <lineage>
        <taxon>Bacteria</taxon>
        <taxon>Pseudomonadati</taxon>
        <taxon>Pseudomonadota</taxon>
        <taxon>Gammaproteobacteria</taxon>
        <taxon>Enterobacterales</taxon>
        <taxon>Morganellaceae</taxon>
        <taxon>Xenorhabdus</taxon>
    </lineage>
</organism>
<protein>
    <submittedName>
        <fullName evidence="2">Helix-turn-helix transcriptional regulator</fullName>
    </submittedName>
</protein>
<dbReference type="Pfam" id="PF01381">
    <property type="entry name" value="HTH_3"/>
    <property type="match status" value="1"/>
</dbReference>
<keyword evidence="3" id="KW-1185">Reference proteome</keyword>
<dbReference type="SMART" id="SM00530">
    <property type="entry name" value="HTH_XRE"/>
    <property type="match status" value="1"/>
</dbReference>
<dbReference type="RefSeq" id="WP_374051312.1">
    <property type="nucleotide sequence ID" value="NZ_AP028978.1"/>
</dbReference>
<evidence type="ECO:0000259" key="1">
    <source>
        <dbReference type="PROSITE" id="PS50943"/>
    </source>
</evidence>
<reference evidence="2 3" key="1">
    <citation type="submission" date="2023-10" db="EMBL/GenBank/DDBJ databases">
        <title>Xenorhabdus taiwanensis sp. nov., a symbiotic bacterium associated with the entomopathogenic nematode Steinernema taiwanensis.</title>
        <authorList>
            <person name="Tseng C.T."/>
            <person name="Shu H.Y."/>
            <person name="Chen M.H."/>
            <person name="Fang Y.J."/>
            <person name="Wu T.L."/>
            <person name="Lin Y.C."/>
            <person name="Huang C.J."/>
        </authorList>
    </citation>
    <scope>NUCLEOTIDE SEQUENCE [LARGE SCALE GENOMIC DNA]</scope>
    <source>
        <strain evidence="2 3">TCT-1</strain>
    </source>
</reference>
<proteinExistence type="predicted"/>
<gene>
    <name evidence="2" type="ORF">TCT1_25870</name>
</gene>
<dbReference type="SUPFAM" id="SSF47413">
    <property type="entry name" value="lambda repressor-like DNA-binding domains"/>
    <property type="match status" value="1"/>
</dbReference>
<dbReference type="CDD" id="cd00093">
    <property type="entry name" value="HTH_XRE"/>
    <property type="match status" value="1"/>
</dbReference>
<feature type="domain" description="HTH cro/C1-type" evidence="1">
    <location>
        <begin position="4"/>
        <end position="63"/>
    </location>
</feature>
<name>A0ABN7C5L1_9GAMM</name>
<dbReference type="PROSITE" id="PS50943">
    <property type="entry name" value="HTH_CROC1"/>
    <property type="match status" value="1"/>
</dbReference>